<accession>A0ABP8N5P3</accession>
<dbReference type="EMBL" id="BAABGA010000056">
    <property type="protein sequence ID" value="GAA4461764.1"/>
    <property type="molecule type" value="Genomic_DNA"/>
</dbReference>
<evidence type="ECO:0000313" key="1">
    <source>
        <dbReference type="EMBL" id="GAA4461764.1"/>
    </source>
</evidence>
<reference evidence="2" key="1">
    <citation type="journal article" date="2019" name="Int. J. Syst. Evol. Microbiol.">
        <title>The Global Catalogue of Microorganisms (GCM) 10K type strain sequencing project: providing services to taxonomists for standard genome sequencing and annotation.</title>
        <authorList>
            <consortium name="The Broad Institute Genomics Platform"/>
            <consortium name="The Broad Institute Genome Sequencing Center for Infectious Disease"/>
            <person name="Wu L."/>
            <person name="Ma J."/>
        </authorList>
    </citation>
    <scope>NUCLEOTIDE SEQUENCE [LARGE SCALE GENOMIC DNA]</scope>
    <source>
        <strain evidence="2">JCM 17759</strain>
    </source>
</reference>
<comment type="caution">
    <text evidence="1">The sequence shown here is derived from an EMBL/GenBank/DDBJ whole genome shotgun (WGS) entry which is preliminary data.</text>
</comment>
<protein>
    <submittedName>
        <fullName evidence="1">Uncharacterized protein</fullName>
    </submittedName>
</protein>
<dbReference type="Proteomes" id="UP001500840">
    <property type="component" value="Unassembled WGS sequence"/>
</dbReference>
<keyword evidence="2" id="KW-1185">Reference proteome</keyword>
<dbReference type="RefSeq" id="WP_345325661.1">
    <property type="nucleotide sequence ID" value="NZ_BAABGA010000056.1"/>
</dbReference>
<name>A0ABP8N5P3_9BACT</name>
<sequence>MDYETISTDENNPTSIRLFAEDEAFLILCNPSATLEYQQAMDIDWPEIRELGYWEFDDALLLVAKSDTLSLRFDFVLLENIARERSRDSLFLETEFSIEDGFFDSEGELIVEVPTGHYKVLVERFNAGIHDVDSASLDNSAFLSRSEWERCVITLVQ</sequence>
<evidence type="ECO:0000313" key="2">
    <source>
        <dbReference type="Proteomes" id="UP001500840"/>
    </source>
</evidence>
<proteinExistence type="predicted"/>
<organism evidence="1 2">
    <name type="scientific">Novipirellula rosea</name>
    <dbReference type="NCBI Taxonomy" id="1031540"/>
    <lineage>
        <taxon>Bacteria</taxon>
        <taxon>Pseudomonadati</taxon>
        <taxon>Planctomycetota</taxon>
        <taxon>Planctomycetia</taxon>
        <taxon>Pirellulales</taxon>
        <taxon>Pirellulaceae</taxon>
        <taxon>Novipirellula</taxon>
    </lineage>
</organism>
<gene>
    <name evidence="1" type="ORF">GCM10023156_44830</name>
</gene>